<evidence type="ECO:0000313" key="2">
    <source>
        <dbReference type="EMBL" id="TCP02528.1"/>
    </source>
</evidence>
<accession>A0A4V2SGU2</accession>
<proteinExistence type="predicted"/>
<evidence type="ECO:0000256" key="1">
    <source>
        <dbReference type="SAM" id="MobiDB-lite"/>
    </source>
</evidence>
<name>A0A4V2SGU2_RUBGE</name>
<evidence type="ECO:0000313" key="3">
    <source>
        <dbReference type="Proteomes" id="UP000295106"/>
    </source>
</evidence>
<dbReference type="EMBL" id="SLXD01000006">
    <property type="protein sequence ID" value="TCP02528.1"/>
    <property type="molecule type" value="Genomic_DNA"/>
</dbReference>
<dbReference type="RefSeq" id="WP_165908465.1">
    <property type="nucleotide sequence ID" value="NZ_CP181386.1"/>
</dbReference>
<dbReference type="Proteomes" id="UP000295106">
    <property type="component" value="Unassembled WGS sequence"/>
</dbReference>
<protein>
    <submittedName>
        <fullName evidence="2">Uncharacterized protein</fullName>
    </submittedName>
</protein>
<gene>
    <name evidence="2" type="ORF">EV684_10690</name>
</gene>
<feature type="region of interest" description="Disordered" evidence="1">
    <location>
        <begin position="268"/>
        <end position="288"/>
    </location>
</feature>
<dbReference type="GeneID" id="99683491"/>
<organism evidence="2 3">
    <name type="scientific">Rubrivivax gelatinosus</name>
    <name type="common">Rhodocyclus gelatinosus</name>
    <name type="synonym">Rhodopseudomonas gelatinosa</name>
    <dbReference type="NCBI Taxonomy" id="28068"/>
    <lineage>
        <taxon>Bacteria</taxon>
        <taxon>Pseudomonadati</taxon>
        <taxon>Pseudomonadota</taxon>
        <taxon>Betaproteobacteria</taxon>
        <taxon>Burkholderiales</taxon>
        <taxon>Sphaerotilaceae</taxon>
        <taxon>Rubrivivax</taxon>
    </lineage>
</organism>
<reference evidence="2 3" key="1">
    <citation type="submission" date="2019-03" db="EMBL/GenBank/DDBJ databases">
        <title>Genomic Encyclopedia of Type Strains, Phase IV (KMG-IV): sequencing the most valuable type-strain genomes for metagenomic binning, comparative biology and taxonomic classification.</title>
        <authorList>
            <person name="Goeker M."/>
        </authorList>
    </citation>
    <scope>NUCLEOTIDE SEQUENCE [LARGE SCALE GENOMIC DNA]</scope>
    <source>
        <strain evidence="2 3">DSM 1709</strain>
    </source>
</reference>
<comment type="caution">
    <text evidence="2">The sequence shown here is derived from an EMBL/GenBank/DDBJ whole genome shotgun (WGS) entry which is preliminary data.</text>
</comment>
<sequence>MSVATPATRRAVVATSLNPHDRIAHQRACFERWRALGVEALSFNHAAERERLIEAGLPAEALVEIGDEDTMLPFGGRPMPRIVPLLERLLAGQAEVVLVVNSDLFPAVSRNPLPLMAAQAAASGYVRSDCSAVDEPAGTPKAPYHGGLDAFCFRTEGLADLVARLRQEPAAERMAFGVPGWDLYVGHEVLAIGGRLLEARFLLHPRHAAGYASIDPFAEQAAAMLASGRYAANDHVELAAEFVARIRAQCLRHLADTRMMQSALADPVPPAVRADTDGRAPEQQTLPGSLVQAQKARPDWRTLHLSHEYLATRGTRLSVYLVALRAALALMREQGRTGWTTHYPKGSAHAEQLQSFLGEADAVQRRERILDLLAIDLYEHAVLNLHLLKYLRVHCRHEQEERLFAALMHDLRGALT</sequence>
<dbReference type="AlphaFoldDB" id="A0A4V2SGU2"/>